<dbReference type="OrthoDB" id="7161641at2"/>
<evidence type="ECO:0000256" key="2">
    <source>
        <dbReference type="SAM" id="Phobius"/>
    </source>
</evidence>
<name>A0A2R8BCV9_9RHOB</name>
<keyword evidence="5" id="KW-1185">Reference proteome</keyword>
<feature type="region of interest" description="Disordered" evidence="1">
    <location>
        <begin position="1093"/>
        <end position="1132"/>
    </location>
</feature>
<feature type="transmembrane region" description="Helical" evidence="2">
    <location>
        <begin position="23"/>
        <end position="45"/>
    </location>
</feature>
<proteinExistence type="predicted"/>
<gene>
    <name evidence="4" type="ORF">ASD8599_01657</name>
</gene>
<dbReference type="AlphaFoldDB" id="A0A2R8BCV9"/>
<evidence type="ECO:0000259" key="3">
    <source>
        <dbReference type="Pfam" id="PF13116"/>
    </source>
</evidence>
<keyword evidence="2" id="KW-1133">Transmembrane helix</keyword>
<dbReference type="EMBL" id="OMOR01000001">
    <property type="protein sequence ID" value="SPH20916.1"/>
    <property type="molecule type" value="Genomic_DNA"/>
</dbReference>
<dbReference type="Pfam" id="PF13116">
    <property type="entry name" value="YhdP"/>
    <property type="match status" value="1"/>
</dbReference>
<keyword evidence="2" id="KW-0472">Membrane</keyword>
<sequence length="1132" mass="118879">MSTKTDTPVAPQEAAPKRRLRRFGAWSFSVLFVLSLAAFVGIIAMTGRTVTVPDWLHDRIEERASTAFPGGTVVFGEAQFVVNNGWRPRVRVEDLQVKNNQGIQIVAFSQAEASLAMRPLLRGEIIPKSINLTGVFATLLRDADGSVSLRGGDGLAQAPAQTAATLPELIEGLDRVLQLPGLSALVNAELQALTLRYEDVRIGEVWVVDGGRLRLLRDGSDLTLAADLALLSGGAGVATLAANYASKIGETKAEFGVNISDVQADDIATQSPALAWLEVLRAPISGALRSGVNTSGGLAPLSATLQIGAGVLQPTEETKPIPFDSARSYFTYDPSQQVIDFAELSVKSKWVSGRMEGQAFLGGMEAGALEDLIGQFRFSDLQFNPADLYDQAIAFDAADMDFRLTLNPFKVSLGQMQVRDSDQSLILKGDLAAEAKGWRYGVDARMDAIALDRLLALWPERLVPPTRNWIAQNITKGNLRALDASLRGAPDQTPDVYASFDFSDATVRYTKTLPPVEGAQGQASFLDNRFVAAVDVGHVVAPQGGRINVAGSAFIIPDVTIKGGPPSVARLRTSGTITSALAMLNAPPLNVMTKAGFAETLADGQAELEGTLSIPLKTGLTTQEIGYDVVGVLRGVKTDQLVPGKTMAADSLRVVASSSGVEISGQGRLGAVPFDAVWAQPLGAEAAFGSTVRGTVELSERTIDEFNIGLPAGTVSGRGIGEIALDLVPDTPPSLRLTSNLRGLKMGFAPLGWSKPAQTAGKMDVVATLGDQVRVNKLAIDAPGLSAAGDVTLTDGGLDRASFSRVRAGTWLDAPITLVGQGRNAPPRIEARGGTLDLRTADFSGSGAGAGGRSGPMTVSFDRLQITDSIALTDMRGSFKTQGGLDGKFTGRVNGGATVTGRILPQNGRSAVRITGIDAGAVFASAGLLKQARGGDLSLTLLPVGRDGAFDGKLTVTSTRIKDAPAIAALLNALSIVGLLEQMGGSGIHFQEIEADFRLTPSTMTLTQASAVGPSMGISMDGVYAVDSGRLDMRGVVSPIYLVNGIGSLFTRKGEGLIGFNYNLSGQAKNPRVQVNPLSALTPGMFRNIFRAPPPKVPELEGGGAPTPKALLPDGGAVKEKPKRRPNLVEDR</sequence>
<dbReference type="RefSeq" id="WP_108828060.1">
    <property type="nucleotide sequence ID" value="NZ_OMOR01000001.1"/>
</dbReference>
<dbReference type="InterPro" id="IPR025263">
    <property type="entry name" value="YhdP_central"/>
</dbReference>
<protein>
    <recommendedName>
        <fullName evidence="3">YhdP central domain-containing protein</fullName>
    </recommendedName>
</protein>
<feature type="domain" description="YhdP central" evidence="3">
    <location>
        <begin position="313"/>
        <end position="622"/>
    </location>
</feature>
<reference evidence="4 5" key="1">
    <citation type="submission" date="2018-03" db="EMBL/GenBank/DDBJ databases">
        <authorList>
            <person name="Keele B.F."/>
        </authorList>
    </citation>
    <scope>NUCLEOTIDE SEQUENCE [LARGE SCALE GENOMIC DNA]</scope>
    <source>
        <strain evidence="4 5">CECT 8599</strain>
    </source>
</reference>
<organism evidence="4 5">
    <name type="scientific">Ascidiaceihabitans donghaensis</name>
    <dbReference type="NCBI Taxonomy" id="1510460"/>
    <lineage>
        <taxon>Bacteria</taxon>
        <taxon>Pseudomonadati</taxon>
        <taxon>Pseudomonadota</taxon>
        <taxon>Alphaproteobacteria</taxon>
        <taxon>Rhodobacterales</taxon>
        <taxon>Paracoccaceae</taxon>
        <taxon>Ascidiaceihabitans</taxon>
    </lineage>
</organism>
<accession>A0A2R8BCV9</accession>
<evidence type="ECO:0000256" key="1">
    <source>
        <dbReference type="SAM" id="MobiDB-lite"/>
    </source>
</evidence>
<evidence type="ECO:0000313" key="4">
    <source>
        <dbReference type="EMBL" id="SPH20916.1"/>
    </source>
</evidence>
<dbReference type="Proteomes" id="UP000244880">
    <property type="component" value="Unassembled WGS sequence"/>
</dbReference>
<keyword evidence="2" id="KW-0812">Transmembrane</keyword>
<evidence type="ECO:0000313" key="5">
    <source>
        <dbReference type="Proteomes" id="UP000244880"/>
    </source>
</evidence>